<dbReference type="PATRIC" id="fig|665952.3.peg.3161"/>
<keyword evidence="4 6" id="KW-1133">Transmembrane helix</keyword>
<sequence>MTAFDCFVMTVIVLVSLAGVYGNALSVSGGIAAIITGLTIYWAADWKGLVVLGAFFFSSSLLSKWKSKVKEPSEERLAKGSRRDWQQVLANGGPAVLFLIIYHFERDIQWLWAFIAAIAAANADTWASEIGIVGKKKPISVKTWKQVEKGVSGAVSLVGTAGAVGGAAWIAVIAYLLYLPSLLSVIGFAAAGFFGNVIDTFLGAYFQSEYECPNCGVHTEKRFHCGKNTILKKGHPVFNNETVNFLSSLLGGLLAWMMI</sequence>
<dbReference type="EMBL" id="ACWF01000156">
    <property type="protein sequence ID" value="EHL73694.1"/>
    <property type="molecule type" value="Genomic_DNA"/>
</dbReference>
<feature type="transmembrane region" description="Helical" evidence="6">
    <location>
        <begin position="85"/>
        <end position="104"/>
    </location>
</feature>
<dbReference type="Proteomes" id="UP000011747">
    <property type="component" value="Unassembled WGS sequence"/>
</dbReference>
<feature type="transmembrane region" description="Helical" evidence="6">
    <location>
        <begin position="154"/>
        <end position="178"/>
    </location>
</feature>
<dbReference type="PANTHER" id="PTHR13353:SF5">
    <property type="entry name" value="TRANSMEMBRANE PROTEIN 19"/>
    <property type="match status" value="1"/>
</dbReference>
<feature type="transmembrane region" description="Helical" evidence="6">
    <location>
        <begin position="184"/>
        <end position="206"/>
    </location>
</feature>
<evidence type="ECO:0000313" key="7">
    <source>
        <dbReference type="EMBL" id="EHL73694.1"/>
    </source>
</evidence>
<dbReference type="Pfam" id="PF01940">
    <property type="entry name" value="DUF92"/>
    <property type="match status" value="1"/>
</dbReference>
<evidence type="ECO:0000256" key="1">
    <source>
        <dbReference type="ARBA" id="ARBA00004141"/>
    </source>
</evidence>
<dbReference type="AlphaFoldDB" id="G9QPQ3"/>
<evidence type="ECO:0000256" key="4">
    <source>
        <dbReference type="ARBA" id="ARBA00022989"/>
    </source>
</evidence>
<dbReference type="InterPro" id="IPR002794">
    <property type="entry name" value="DUF92_TMEM19"/>
</dbReference>
<evidence type="ECO:0000256" key="5">
    <source>
        <dbReference type="ARBA" id="ARBA00023136"/>
    </source>
</evidence>
<keyword evidence="3 6" id="KW-0812">Transmembrane</keyword>
<evidence type="ECO:0000256" key="3">
    <source>
        <dbReference type="ARBA" id="ARBA00022692"/>
    </source>
</evidence>
<proteinExistence type="inferred from homology"/>
<protein>
    <submittedName>
        <fullName evidence="7">TIGR00297 family protein</fullName>
    </submittedName>
</protein>
<comment type="caution">
    <text evidence="7">The sequence shown here is derived from an EMBL/GenBank/DDBJ whole genome shotgun (WGS) entry which is preliminary data.</text>
</comment>
<name>G9QPQ3_9BACI</name>
<keyword evidence="5 6" id="KW-0472">Membrane</keyword>
<keyword evidence="8" id="KW-1185">Reference proteome</keyword>
<comment type="similarity">
    <text evidence="2">Belongs to the TMEM19 family.</text>
</comment>
<dbReference type="GO" id="GO:0016020">
    <property type="term" value="C:membrane"/>
    <property type="evidence" value="ECO:0007669"/>
    <property type="project" value="UniProtKB-SubCell"/>
</dbReference>
<dbReference type="RefSeq" id="WP_003355351.1">
    <property type="nucleotide sequence ID" value="NZ_JH414764.1"/>
</dbReference>
<comment type="subcellular location">
    <subcellularLocation>
        <location evidence="1">Membrane</location>
        <topology evidence="1">Multi-pass membrane protein</topology>
    </subcellularLocation>
</comment>
<feature type="transmembrane region" description="Helical" evidence="6">
    <location>
        <begin position="110"/>
        <end position="133"/>
    </location>
</feature>
<evidence type="ECO:0000256" key="6">
    <source>
        <dbReference type="SAM" id="Phobius"/>
    </source>
</evidence>
<gene>
    <name evidence="7" type="ORF">HMPREF1015_00270</name>
</gene>
<organism evidence="7 8">
    <name type="scientific">Bacillus smithii 7_3_47FAA</name>
    <dbReference type="NCBI Taxonomy" id="665952"/>
    <lineage>
        <taxon>Bacteria</taxon>
        <taxon>Bacillati</taxon>
        <taxon>Bacillota</taxon>
        <taxon>Bacilli</taxon>
        <taxon>Bacillales</taxon>
        <taxon>Bacillaceae</taxon>
        <taxon>Bacillus</taxon>
    </lineage>
</organism>
<reference evidence="7 8" key="1">
    <citation type="submission" date="2011-09" db="EMBL/GenBank/DDBJ databases">
        <title>The Genome Sequence of Bacillus smithii 7_3_47FAA.</title>
        <authorList>
            <consortium name="The Broad Institute Genome Sequencing Platform"/>
            <person name="Earl A."/>
            <person name="Ward D."/>
            <person name="Feldgarden M."/>
            <person name="Gevers D."/>
            <person name="Daigneault M."/>
            <person name="Strauss J."/>
            <person name="Allen-Vercoe E."/>
            <person name="Young S.K."/>
            <person name="Zeng Q."/>
            <person name="Gargeya S."/>
            <person name="Fitzgerald M."/>
            <person name="Haas B."/>
            <person name="Abouelleil A."/>
            <person name="Alvarado L."/>
            <person name="Arachchi H.M."/>
            <person name="Berlin A."/>
            <person name="Brown A."/>
            <person name="Chapman S.B."/>
            <person name="Chen Z."/>
            <person name="Dunbar C."/>
            <person name="Freedman E."/>
            <person name="Gearin G."/>
            <person name="Goldberg J."/>
            <person name="Griggs A."/>
            <person name="Gujja S."/>
            <person name="Heiman D."/>
            <person name="Howarth C."/>
            <person name="Larson L."/>
            <person name="Lui A."/>
            <person name="MacDonald P.J.P."/>
            <person name="Montmayeur A."/>
            <person name="Murphy C."/>
            <person name="Neiman D."/>
            <person name="Pearson M."/>
            <person name="Priest M."/>
            <person name="Roberts A."/>
            <person name="Saif S."/>
            <person name="Shea T."/>
            <person name="Shenoy N."/>
            <person name="Sisk P."/>
            <person name="Stolte C."/>
            <person name="Sykes S."/>
            <person name="Wortman J."/>
            <person name="Nusbaum C."/>
            <person name="Birren B."/>
        </authorList>
    </citation>
    <scope>NUCLEOTIDE SEQUENCE [LARGE SCALE GENOMIC DNA]</scope>
    <source>
        <strain evidence="7 8">7_3_47FAA</strain>
    </source>
</reference>
<accession>G9QPQ3</accession>
<evidence type="ECO:0000256" key="2">
    <source>
        <dbReference type="ARBA" id="ARBA00009012"/>
    </source>
</evidence>
<dbReference type="HOGENOM" id="CLU_036918_2_1_9"/>
<evidence type="ECO:0000313" key="8">
    <source>
        <dbReference type="Proteomes" id="UP000011747"/>
    </source>
</evidence>
<dbReference type="PANTHER" id="PTHR13353">
    <property type="entry name" value="TRANSMEMBRANE PROTEIN 19"/>
    <property type="match status" value="1"/>
</dbReference>
<feature type="transmembrane region" description="Helical" evidence="6">
    <location>
        <begin position="46"/>
        <end position="65"/>
    </location>
</feature>